<dbReference type="AlphaFoldDB" id="A0A1G6ARM1"/>
<evidence type="ECO:0000313" key="3">
    <source>
        <dbReference type="EMBL" id="SDB11022.1"/>
    </source>
</evidence>
<proteinExistence type="predicted"/>
<sequence>MKKYVTFATTLCLVSGLAACQNDKTAESVDVTGTYSAYLQGDDWGESINKITLKLDKEIDASTISGDDFLISEKKEIFNWMEPEKGLVETDFDRTVIEAYASDENGEKQDKNSDYLTIEMTVGPNDGRYFIQAPDSPTSQYPKLYDVTVKLSEDSDLTAGGSQVTSLDINPKMTNLSHSAEEFELDSYQAADGTKYQYAYSEPDEDSDTLVVWLHGLLEGGKENTDPYISLLGNEAANLAKEDFQKTIGGAHVLVPQSPSFWMDKSGSDELVDGRIVSDGTSHYTESLHELIAEYKEKVGAKKVIIAGCSNGGYMGMILAREYGTEYDAYMLLCEAMEDQFVTDDDIEKLKDLPLYFVYSKDDTTVIPEDNEIPTIERLREAGASKIQVTVYDHVKDTSGRLTDDNGEAYDFGGHSVWVPFFNNEVVSEDGTSAWEWLAEQVK</sequence>
<evidence type="ECO:0000259" key="2">
    <source>
        <dbReference type="Pfam" id="PF18435"/>
    </source>
</evidence>
<organism evidence="3 4">
    <name type="scientific">Streptococcus henryi</name>
    <dbReference type="NCBI Taxonomy" id="439219"/>
    <lineage>
        <taxon>Bacteria</taxon>
        <taxon>Bacillati</taxon>
        <taxon>Bacillota</taxon>
        <taxon>Bacilli</taxon>
        <taxon>Lactobacillales</taxon>
        <taxon>Streptococcaceae</taxon>
        <taxon>Streptococcus</taxon>
    </lineage>
</organism>
<feature type="chain" id="PRO_5038879547" evidence="1">
    <location>
        <begin position="21"/>
        <end position="443"/>
    </location>
</feature>
<dbReference type="Proteomes" id="UP000182508">
    <property type="component" value="Unassembled WGS sequence"/>
</dbReference>
<keyword evidence="1" id="KW-0732">Signal</keyword>
<name>A0A1G6ARM1_9STRE</name>
<dbReference type="RefSeq" id="WP_074485411.1">
    <property type="nucleotide sequence ID" value="NZ_FMXP01000006.1"/>
</dbReference>
<dbReference type="Gene3D" id="3.40.50.1820">
    <property type="entry name" value="alpha/beta hydrolase"/>
    <property type="match status" value="1"/>
</dbReference>
<evidence type="ECO:0000256" key="1">
    <source>
        <dbReference type="SAM" id="SignalP"/>
    </source>
</evidence>
<dbReference type="eggNOG" id="COG4099">
    <property type="taxonomic scope" value="Bacteria"/>
</dbReference>
<feature type="signal peptide" evidence="1">
    <location>
        <begin position="1"/>
        <end position="20"/>
    </location>
</feature>
<dbReference type="PROSITE" id="PS51257">
    <property type="entry name" value="PROKAR_LIPOPROTEIN"/>
    <property type="match status" value="1"/>
</dbReference>
<dbReference type="Gene3D" id="2.60.40.2180">
    <property type="match status" value="1"/>
</dbReference>
<evidence type="ECO:0000313" key="4">
    <source>
        <dbReference type="Proteomes" id="UP000182508"/>
    </source>
</evidence>
<keyword evidence="4" id="KW-1185">Reference proteome</keyword>
<accession>A0A1G6ARM1</accession>
<dbReference type="STRING" id="439219.SAMN02910293_00577"/>
<dbReference type="InterPro" id="IPR029058">
    <property type="entry name" value="AB_hydrolase_fold"/>
</dbReference>
<dbReference type="Pfam" id="PF18435">
    <property type="entry name" value="EstA_Ig_like"/>
    <property type="match status" value="1"/>
</dbReference>
<dbReference type="EMBL" id="FMXP01000006">
    <property type="protein sequence ID" value="SDB11022.1"/>
    <property type="molecule type" value="Genomic_DNA"/>
</dbReference>
<dbReference type="SUPFAM" id="SSF53474">
    <property type="entry name" value="alpha/beta-Hydrolases"/>
    <property type="match status" value="1"/>
</dbReference>
<protein>
    <submittedName>
        <fullName evidence="3">Predicted peptidase</fullName>
    </submittedName>
</protein>
<feature type="domain" description="Esterase Ig-like N-terminal" evidence="2">
    <location>
        <begin position="39"/>
        <end position="149"/>
    </location>
</feature>
<reference evidence="3 4" key="1">
    <citation type="submission" date="2016-10" db="EMBL/GenBank/DDBJ databases">
        <authorList>
            <person name="de Groot N.N."/>
        </authorList>
    </citation>
    <scope>NUCLEOTIDE SEQUENCE [LARGE SCALE GENOMIC DNA]</scope>
    <source>
        <strain evidence="3 4">A-4</strain>
    </source>
</reference>
<gene>
    <name evidence="3" type="ORF">SAMN02910293_00577</name>
</gene>
<dbReference type="InterPro" id="IPR041172">
    <property type="entry name" value="EstA_Ig-like_N"/>
</dbReference>